<feature type="coiled-coil region" evidence="6">
    <location>
        <begin position="107"/>
        <end position="137"/>
    </location>
</feature>
<name>A0A4V3CDF8_9FIRM</name>
<evidence type="ECO:0000313" key="9">
    <source>
        <dbReference type="Proteomes" id="UP000295064"/>
    </source>
</evidence>
<dbReference type="OrthoDB" id="9814833at2"/>
<dbReference type="InterPro" id="IPR011794">
    <property type="entry name" value="MerR"/>
</dbReference>
<accession>A0A4V3CDF8</accession>
<comment type="function">
    <text evidence="5">Mediates the mercuric-dependent induction of mercury resistance operon. In the absence of mercury MerR represses transcription by binding tightly to the mer operator region; when mercury is present the dimeric complex binds a single ion and becomes a potent transcriptional activator, while remaining bound to the mer site.</text>
</comment>
<dbReference type="SMART" id="SM00422">
    <property type="entry name" value="HTH_MERR"/>
    <property type="match status" value="1"/>
</dbReference>
<evidence type="ECO:0000256" key="5">
    <source>
        <dbReference type="ARBA" id="ARBA00024874"/>
    </source>
</evidence>
<dbReference type="PANTHER" id="PTHR30204:SF92">
    <property type="entry name" value="HTH-TYPE TRANSCRIPTIONAL REGULATOR ZNTR"/>
    <property type="match status" value="1"/>
</dbReference>
<comment type="caution">
    <text evidence="8">The sequence shown here is derived from an EMBL/GenBank/DDBJ whole genome shotgun (WGS) entry which is preliminary data.</text>
</comment>
<dbReference type="PRINTS" id="PR00040">
    <property type="entry name" value="HTHMERR"/>
</dbReference>
<dbReference type="GO" id="GO:0003677">
    <property type="term" value="F:DNA binding"/>
    <property type="evidence" value="ECO:0007669"/>
    <property type="project" value="UniProtKB-KW"/>
</dbReference>
<feature type="domain" description="HTH merR-type" evidence="7">
    <location>
        <begin position="26"/>
        <end position="95"/>
    </location>
</feature>
<dbReference type="GO" id="GO:0003700">
    <property type="term" value="F:DNA-binding transcription factor activity"/>
    <property type="evidence" value="ECO:0007669"/>
    <property type="project" value="InterPro"/>
</dbReference>
<proteinExistence type="predicted"/>
<dbReference type="NCBIfam" id="TIGR02051">
    <property type="entry name" value="MerR"/>
    <property type="match status" value="1"/>
</dbReference>
<evidence type="ECO:0000256" key="6">
    <source>
        <dbReference type="SAM" id="Coils"/>
    </source>
</evidence>
<dbReference type="EMBL" id="SNWX01000035">
    <property type="protein sequence ID" value="TDO73752.1"/>
    <property type="molecule type" value="Genomic_DNA"/>
</dbReference>
<evidence type="ECO:0000313" key="8">
    <source>
        <dbReference type="EMBL" id="TDO73752.1"/>
    </source>
</evidence>
<dbReference type="CDD" id="cd04783">
    <property type="entry name" value="HTH_MerR1"/>
    <property type="match status" value="1"/>
</dbReference>
<dbReference type="InterPro" id="IPR000551">
    <property type="entry name" value="MerR-type_HTH_dom"/>
</dbReference>
<evidence type="ECO:0000256" key="1">
    <source>
        <dbReference type="ARBA" id="ARBA00017146"/>
    </source>
</evidence>
<keyword evidence="6" id="KW-0175">Coiled coil</keyword>
<evidence type="ECO:0000256" key="2">
    <source>
        <dbReference type="ARBA" id="ARBA00022466"/>
    </source>
</evidence>
<reference evidence="8 9" key="1">
    <citation type="submission" date="2019-03" db="EMBL/GenBank/DDBJ databases">
        <title>Subsurface microbial communities from deep shales in Ohio and West Virginia, USA.</title>
        <authorList>
            <person name="Wrighton K."/>
        </authorList>
    </citation>
    <scope>NUCLEOTIDE SEQUENCE [LARGE SCALE GENOMIC DNA]</scope>
    <source>
        <strain evidence="8 9">MA284_T2</strain>
    </source>
</reference>
<sequence>MIFFFNMLIFLRYKSLKKGRVIKIKKMTTGKLAKKAGVNVETVRYYEREKLIPEPPRNSSGYRQYSSKDLKRLKFIKSAQKLGFSLKEISELLSLKANSKSACHEVRIMAEEKITLIEDKIKDLEQMKNILVDLTDDCIEAKDSDNCPIIDIINK</sequence>
<keyword evidence="3" id="KW-0476">Mercury</keyword>
<evidence type="ECO:0000256" key="4">
    <source>
        <dbReference type="ARBA" id="ARBA00023125"/>
    </source>
</evidence>
<dbReference type="Proteomes" id="UP000295064">
    <property type="component" value="Unassembled WGS sequence"/>
</dbReference>
<keyword evidence="2" id="KW-0475">Mercuric resistance</keyword>
<protein>
    <recommendedName>
        <fullName evidence="1">Mercuric resistance operon regulatory protein</fullName>
    </recommendedName>
</protein>
<dbReference type="PANTHER" id="PTHR30204">
    <property type="entry name" value="REDOX-CYCLING DRUG-SENSING TRANSCRIPTIONAL ACTIVATOR SOXR"/>
    <property type="match status" value="1"/>
</dbReference>
<dbReference type="Gene3D" id="1.10.1660.10">
    <property type="match status" value="1"/>
</dbReference>
<dbReference type="GO" id="GO:0046689">
    <property type="term" value="P:response to mercury ion"/>
    <property type="evidence" value="ECO:0007669"/>
    <property type="project" value="UniProtKB-KW"/>
</dbReference>
<dbReference type="InterPro" id="IPR047057">
    <property type="entry name" value="MerR_fam"/>
</dbReference>
<evidence type="ECO:0000259" key="7">
    <source>
        <dbReference type="PROSITE" id="PS50937"/>
    </source>
</evidence>
<dbReference type="AlphaFoldDB" id="A0A4V3CDF8"/>
<evidence type="ECO:0000256" key="3">
    <source>
        <dbReference type="ARBA" id="ARBA00022914"/>
    </source>
</evidence>
<gene>
    <name evidence="8" type="ORF">DFR79_1359</name>
</gene>
<dbReference type="GO" id="GO:0045340">
    <property type="term" value="F:mercury ion binding"/>
    <property type="evidence" value="ECO:0007669"/>
    <property type="project" value="InterPro"/>
</dbReference>
<dbReference type="InterPro" id="IPR009061">
    <property type="entry name" value="DNA-bd_dom_put_sf"/>
</dbReference>
<organism evidence="8 9">
    <name type="scientific">Halanaerobium saccharolyticum</name>
    <dbReference type="NCBI Taxonomy" id="43595"/>
    <lineage>
        <taxon>Bacteria</taxon>
        <taxon>Bacillati</taxon>
        <taxon>Bacillota</taxon>
        <taxon>Clostridia</taxon>
        <taxon>Halanaerobiales</taxon>
        <taxon>Halanaerobiaceae</taxon>
        <taxon>Halanaerobium</taxon>
    </lineage>
</organism>
<dbReference type="PROSITE" id="PS50937">
    <property type="entry name" value="HTH_MERR_2"/>
    <property type="match status" value="1"/>
</dbReference>
<keyword evidence="4" id="KW-0238">DNA-binding</keyword>
<dbReference type="Pfam" id="PF13411">
    <property type="entry name" value="MerR_1"/>
    <property type="match status" value="1"/>
</dbReference>
<dbReference type="SUPFAM" id="SSF46955">
    <property type="entry name" value="Putative DNA-binding domain"/>
    <property type="match status" value="1"/>
</dbReference>